<protein>
    <submittedName>
        <fullName evidence="1">Uncharacterized protein</fullName>
    </submittedName>
</protein>
<keyword evidence="2" id="KW-1185">Reference proteome</keyword>
<organism evidence="1 2">
    <name type="scientific">Gonapodya prolifera (strain JEL478)</name>
    <name type="common">Monoblepharis prolifera</name>
    <dbReference type="NCBI Taxonomy" id="1344416"/>
    <lineage>
        <taxon>Eukaryota</taxon>
        <taxon>Fungi</taxon>
        <taxon>Fungi incertae sedis</taxon>
        <taxon>Chytridiomycota</taxon>
        <taxon>Chytridiomycota incertae sedis</taxon>
        <taxon>Monoblepharidomycetes</taxon>
        <taxon>Monoblepharidales</taxon>
        <taxon>Gonapodyaceae</taxon>
        <taxon>Gonapodya</taxon>
    </lineage>
</organism>
<accession>A0A139ABS5</accession>
<evidence type="ECO:0000313" key="2">
    <source>
        <dbReference type="Proteomes" id="UP000070544"/>
    </source>
</evidence>
<dbReference type="Proteomes" id="UP000070544">
    <property type="component" value="Unassembled WGS sequence"/>
</dbReference>
<dbReference type="AlphaFoldDB" id="A0A139ABS5"/>
<sequence>MSRSGARIPLEIELQLRDPDDFRISEVGSKRSQAGITLVRTPDPSEQLYDEIRVVGSGRWKSKVVGRVHAGISFRTLWTSLKRPWRIARDGFDPMGIPETANHCLCESLSVDNVPSFTPNRGNPHDCASVGIAKHAITFEHVSNPFRCISRDTMDSVKVAEFSGRYGHQRLNGDLLARLLEVCPAVTTLRTDNWTRRSAPMNSREPPPQPYLNKVATLWVREDPPINSFSPRTDLPLWTAAKWATAFSNLKDLGLE</sequence>
<gene>
    <name evidence="1" type="ORF">M427DRAFT_45240</name>
</gene>
<reference evidence="1 2" key="1">
    <citation type="journal article" date="2015" name="Genome Biol. Evol.">
        <title>Phylogenomic analyses indicate that early fungi evolved digesting cell walls of algal ancestors of land plants.</title>
        <authorList>
            <person name="Chang Y."/>
            <person name="Wang S."/>
            <person name="Sekimoto S."/>
            <person name="Aerts A.L."/>
            <person name="Choi C."/>
            <person name="Clum A."/>
            <person name="LaButti K.M."/>
            <person name="Lindquist E.A."/>
            <person name="Yee Ngan C."/>
            <person name="Ohm R.A."/>
            <person name="Salamov A.A."/>
            <person name="Grigoriev I.V."/>
            <person name="Spatafora J.W."/>
            <person name="Berbee M.L."/>
        </authorList>
    </citation>
    <scope>NUCLEOTIDE SEQUENCE [LARGE SCALE GENOMIC DNA]</scope>
    <source>
        <strain evidence="1 2">JEL478</strain>
    </source>
</reference>
<name>A0A139ABS5_GONPJ</name>
<proteinExistence type="predicted"/>
<evidence type="ECO:0000313" key="1">
    <source>
        <dbReference type="EMBL" id="KXS14178.1"/>
    </source>
</evidence>
<dbReference type="EMBL" id="KQ965771">
    <property type="protein sequence ID" value="KXS14178.1"/>
    <property type="molecule type" value="Genomic_DNA"/>
</dbReference>